<dbReference type="GO" id="GO:0009055">
    <property type="term" value="F:electron transfer activity"/>
    <property type="evidence" value="ECO:0007669"/>
    <property type="project" value="UniProtKB-UniRule"/>
</dbReference>
<feature type="transmembrane region" description="Helical" evidence="12">
    <location>
        <begin position="15"/>
        <end position="37"/>
    </location>
</feature>
<keyword evidence="8 12" id="KW-0249">Electron transport</keyword>
<feature type="transmembrane region" description="Helical" evidence="12">
    <location>
        <begin position="176"/>
        <end position="198"/>
    </location>
</feature>
<protein>
    <submittedName>
        <fullName evidence="13">Cytochrome d ubiquinol oxidase subunit I</fullName>
    </submittedName>
</protein>
<evidence type="ECO:0000256" key="1">
    <source>
        <dbReference type="ARBA" id="ARBA00004651"/>
    </source>
</evidence>
<keyword evidence="7 12" id="KW-0479">Metal-binding</keyword>
<feature type="transmembrane region" description="Helical" evidence="12">
    <location>
        <begin position="358"/>
        <end position="380"/>
    </location>
</feature>
<accession>A0A060LVH0</accession>
<evidence type="ECO:0000256" key="11">
    <source>
        <dbReference type="ARBA" id="ARBA00023136"/>
    </source>
</evidence>
<evidence type="ECO:0000256" key="10">
    <source>
        <dbReference type="ARBA" id="ARBA00023004"/>
    </source>
</evidence>
<evidence type="ECO:0000313" key="13">
    <source>
        <dbReference type="EMBL" id="AIC93780.1"/>
    </source>
</evidence>
<dbReference type="OrthoDB" id="9807042at2"/>
<dbReference type="Pfam" id="PF01654">
    <property type="entry name" value="Cyt_bd_oxida_I"/>
    <property type="match status" value="1"/>
</dbReference>
<proteinExistence type="inferred from homology"/>
<dbReference type="HOGENOM" id="CLU_030555_3_2_9"/>
<name>A0A060LVH0_9BACI</name>
<evidence type="ECO:0000256" key="7">
    <source>
        <dbReference type="ARBA" id="ARBA00022723"/>
    </source>
</evidence>
<dbReference type="GO" id="GO:0019646">
    <property type="term" value="P:aerobic electron transport chain"/>
    <property type="evidence" value="ECO:0007669"/>
    <property type="project" value="InterPro"/>
</dbReference>
<keyword evidence="5 12" id="KW-0349">Heme</keyword>
<keyword evidence="6 12" id="KW-0812">Transmembrane</keyword>
<keyword evidence="10 12" id="KW-0408">Iron</keyword>
<dbReference type="KEGG" id="ble:BleG1_1177"/>
<dbReference type="InterPro" id="IPR002585">
    <property type="entry name" value="Cyt-d_ubiquinol_oxidase_su_1"/>
</dbReference>
<dbReference type="Proteomes" id="UP000027142">
    <property type="component" value="Chromosome"/>
</dbReference>
<sequence length="446" mass="48658">MDNVLLSRMLFGTSMAFHIIFATLTVGISLMIFFGELMRVIRKDNDYAVLAKRLTKGLAILLGVAIPTGTIVAVMLSLLWPGFMEIVGQVIALPFQIEIFAFFLESLFLAIYVYAADRLTTPMRIVSSFFIAFGAVASAVLITSAHAWMNTPEGFDIVDGAITNVSPLSAALSTSFWATSLHVVSTAYMTGAFVLVAVAAYKLMKPSITQAERRYHHKGMLLALVFGLGMSLWTGLTGHDTTVMLYEEIPIKLAAAEGLFETQSNAPLTLFGVPSPEENEVIGGIEIPGLLSWLATYSTDGVIQGLNDFPQDDWPPLIVHTLFNVMVFIGGGLIAISAGGLLYWCIKRKTENFAFPKWILAAFVASGPLAMIGIETGWIFSCTGRQPWTIFNIQRTSEAATTSGNLGIIFFFFAVLYAVLLVITSLVLYFYFKRNPLAQDMNAIGS</sequence>
<dbReference type="RefSeq" id="WP_038478300.1">
    <property type="nucleotide sequence ID" value="NZ_CP003923.1"/>
</dbReference>
<dbReference type="PIRSF" id="PIRSF006446">
    <property type="entry name" value="Cyt_quinol_oxidase_1"/>
    <property type="match status" value="1"/>
</dbReference>
<dbReference type="EMBL" id="CP003923">
    <property type="protein sequence ID" value="AIC93780.1"/>
    <property type="molecule type" value="Genomic_DNA"/>
</dbReference>
<dbReference type="GO" id="GO:0005886">
    <property type="term" value="C:plasma membrane"/>
    <property type="evidence" value="ECO:0007669"/>
    <property type="project" value="UniProtKB-SubCell"/>
</dbReference>
<dbReference type="STRING" id="1246626.BleG1_1177"/>
<dbReference type="PANTHER" id="PTHR30365:SF14">
    <property type="entry name" value="CYTOCHROME BD MENAQUINOL OXIDASE SUBUNIT I-RELATED"/>
    <property type="match status" value="1"/>
</dbReference>
<keyword evidence="4 12" id="KW-1003">Cell membrane</keyword>
<evidence type="ECO:0000256" key="5">
    <source>
        <dbReference type="ARBA" id="ARBA00022617"/>
    </source>
</evidence>
<feature type="transmembrane region" description="Helical" evidence="12">
    <location>
        <begin position="58"/>
        <end position="80"/>
    </location>
</feature>
<feature type="transmembrane region" description="Helical" evidence="12">
    <location>
        <begin position="322"/>
        <end position="346"/>
    </location>
</feature>
<gene>
    <name evidence="13" type="ORF">BleG1_1177</name>
</gene>
<dbReference type="eggNOG" id="COG1271">
    <property type="taxonomic scope" value="Bacteria"/>
</dbReference>
<dbReference type="AlphaFoldDB" id="A0A060LVH0"/>
<keyword evidence="11 12" id="KW-0472">Membrane</keyword>
<evidence type="ECO:0000256" key="6">
    <source>
        <dbReference type="ARBA" id="ARBA00022692"/>
    </source>
</evidence>
<dbReference type="PANTHER" id="PTHR30365">
    <property type="entry name" value="CYTOCHROME D UBIQUINOL OXIDASE"/>
    <property type="match status" value="1"/>
</dbReference>
<evidence type="ECO:0000256" key="12">
    <source>
        <dbReference type="PIRNR" id="PIRNR006446"/>
    </source>
</evidence>
<keyword evidence="14" id="KW-1185">Reference proteome</keyword>
<evidence type="ECO:0000313" key="14">
    <source>
        <dbReference type="Proteomes" id="UP000027142"/>
    </source>
</evidence>
<reference evidence="13 14" key="1">
    <citation type="journal article" date="2014" name="Gene">
        <title>A comparative genomic analysis of the alkalitolerant soil bacterium Bacillus lehensis G1.</title>
        <authorList>
            <person name="Noor Y.M."/>
            <person name="Samsulrizal N.H."/>
            <person name="Jema'on N.A."/>
            <person name="Low K.O."/>
            <person name="Ramli A.N."/>
            <person name="Alias N.I."/>
            <person name="Damis S.I."/>
            <person name="Fuzi S.F."/>
            <person name="Isa M.N."/>
            <person name="Murad A.M."/>
            <person name="Raih M.F."/>
            <person name="Bakar F.D."/>
            <person name="Najimudin N."/>
            <person name="Mahadi N.M."/>
            <person name="Illias R.M."/>
        </authorList>
    </citation>
    <scope>NUCLEOTIDE SEQUENCE [LARGE SCALE GENOMIC DNA]</scope>
    <source>
        <strain evidence="13 14">G1</strain>
    </source>
</reference>
<dbReference type="GO" id="GO:0046872">
    <property type="term" value="F:metal ion binding"/>
    <property type="evidence" value="ECO:0007669"/>
    <property type="project" value="UniProtKB-UniRule"/>
</dbReference>
<comment type="subcellular location">
    <subcellularLocation>
        <location evidence="1">Cell membrane</location>
        <topology evidence="1">Multi-pass membrane protein</topology>
    </subcellularLocation>
</comment>
<evidence type="ECO:0000256" key="3">
    <source>
        <dbReference type="ARBA" id="ARBA00022448"/>
    </source>
</evidence>
<keyword evidence="3 12" id="KW-0813">Transport</keyword>
<dbReference type="PATRIC" id="fig|1246626.3.peg.1181"/>
<feature type="transmembrane region" description="Helical" evidence="12">
    <location>
        <begin position="86"/>
        <end position="114"/>
    </location>
</feature>
<organism evidence="13 14">
    <name type="scientific">Shouchella lehensis G1</name>
    <dbReference type="NCBI Taxonomy" id="1246626"/>
    <lineage>
        <taxon>Bacteria</taxon>
        <taxon>Bacillati</taxon>
        <taxon>Bacillota</taxon>
        <taxon>Bacilli</taxon>
        <taxon>Bacillales</taxon>
        <taxon>Bacillaceae</taxon>
        <taxon>Shouchella</taxon>
    </lineage>
</organism>
<evidence type="ECO:0000256" key="2">
    <source>
        <dbReference type="ARBA" id="ARBA00009819"/>
    </source>
</evidence>
<evidence type="ECO:0000256" key="4">
    <source>
        <dbReference type="ARBA" id="ARBA00022475"/>
    </source>
</evidence>
<keyword evidence="9 12" id="KW-1133">Transmembrane helix</keyword>
<evidence type="ECO:0000256" key="9">
    <source>
        <dbReference type="ARBA" id="ARBA00022989"/>
    </source>
</evidence>
<evidence type="ECO:0000256" key="8">
    <source>
        <dbReference type="ARBA" id="ARBA00022982"/>
    </source>
</evidence>
<dbReference type="GO" id="GO:0016682">
    <property type="term" value="F:oxidoreductase activity, acting on diphenols and related substances as donors, oxygen as acceptor"/>
    <property type="evidence" value="ECO:0007669"/>
    <property type="project" value="TreeGrafter"/>
</dbReference>
<feature type="transmembrane region" description="Helical" evidence="12">
    <location>
        <begin position="126"/>
        <end position="149"/>
    </location>
</feature>
<feature type="transmembrane region" description="Helical" evidence="12">
    <location>
        <begin position="219"/>
        <end position="236"/>
    </location>
</feature>
<feature type="transmembrane region" description="Helical" evidence="12">
    <location>
        <begin position="408"/>
        <end position="432"/>
    </location>
</feature>
<dbReference type="GO" id="GO:0070069">
    <property type="term" value="C:cytochrome complex"/>
    <property type="evidence" value="ECO:0007669"/>
    <property type="project" value="UniProtKB-UniRule"/>
</dbReference>
<comment type="similarity">
    <text evidence="2 12">Belongs to the cytochrome ubiquinol oxidase subunit 1 family.</text>
</comment>
<dbReference type="GO" id="GO:0020037">
    <property type="term" value="F:heme binding"/>
    <property type="evidence" value="ECO:0007669"/>
    <property type="project" value="TreeGrafter"/>
</dbReference>